<dbReference type="SUPFAM" id="SSF52047">
    <property type="entry name" value="RNI-like"/>
    <property type="match status" value="1"/>
</dbReference>
<sequence>MEGLPIEILRTICILLRDDDSNDLCSFRRANHFHCRVATPVLFERLTVRLQSNQDFIAELSAAGLGRHYLKHARSLSVVAVRNLLDKHHLEYTTRLKELELNLFDHIPRAARDSFIDSSLVTGVTPIMDCLGWKWIFHMYSPEDWQPLISMVSRLEHLTEFNYGLINLFPEPLLQAMAAHHPDCVLNIWNGSWTQRSSAAAMDRLLVASNARHPAALLSQFTWTGSSAAGVDPTLVASKPAPYPPSRLPGYPWGGNLPQTSSNTAVDRTFITSNPTRHPPSTLSQYSLDYLRSFSAMCPVGSRWNTTNTQQTWLELTEHLPFLAACPNLKHLIIQQYGKYDEIAVAQPKWRALVSSAKPTPKARLQSLTIVGQGLRGTMLSKVSDIFDLSSLRSLDIKMSHDSSILQQVAPRLSQLTRLFISLDLDRDEDANPNPQANSPSLITAILAFHPLEYLCLRGARSPSSLHTILAHHGPSLSGLLIEVSDHARSMDDIGLKFPTCSPDDIARIGASCPRLRELRLPIQRTQGDPAECAKYAALGTHFPNLRSLLTDLHCDTRTWPIDRDWRPAASDLREILVNAATDSALVRGIWDLVSSTQGSNRLQRLACIPFGGESLQLPEAHLVLSIGHSFLVQRGEASSSSSHAPESPVKVRRVGERALDLQIGGLLMERKIGKGLSRRLRLVFDELWPGDAPWETRWRSFPLRRE</sequence>
<evidence type="ECO:0000313" key="1">
    <source>
        <dbReference type="EMBL" id="KAL2802010.1"/>
    </source>
</evidence>
<dbReference type="Gene3D" id="3.80.10.10">
    <property type="entry name" value="Ribonuclease Inhibitor"/>
    <property type="match status" value="1"/>
</dbReference>
<name>A0ABR4GSF8_9EURO</name>
<gene>
    <name evidence="1" type="ORF">BJX63DRAFT_438266</name>
</gene>
<comment type="caution">
    <text evidence="1">The sequence shown here is derived from an EMBL/GenBank/DDBJ whole genome shotgun (WGS) entry which is preliminary data.</text>
</comment>
<organism evidence="1 2">
    <name type="scientific">Aspergillus granulosus</name>
    <dbReference type="NCBI Taxonomy" id="176169"/>
    <lineage>
        <taxon>Eukaryota</taxon>
        <taxon>Fungi</taxon>
        <taxon>Dikarya</taxon>
        <taxon>Ascomycota</taxon>
        <taxon>Pezizomycotina</taxon>
        <taxon>Eurotiomycetes</taxon>
        <taxon>Eurotiomycetidae</taxon>
        <taxon>Eurotiales</taxon>
        <taxon>Aspergillaceae</taxon>
        <taxon>Aspergillus</taxon>
        <taxon>Aspergillus subgen. Nidulantes</taxon>
    </lineage>
</organism>
<reference evidence="1 2" key="1">
    <citation type="submission" date="2024-07" db="EMBL/GenBank/DDBJ databases">
        <title>Section-level genome sequencing and comparative genomics of Aspergillus sections Usti and Cavernicolus.</title>
        <authorList>
            <consortium name="Lawrence Berkeley National Laboratory"/>
            <person name="Nybo J.L."/>
            <person name="Vesth T.C."/>
            <person name="Theobald S."/>
            <person name="Frisvad J.C."/>
            <person name="Larsen T.O."/>
            <person name="Kjaerboelling I."/>
            <person name="Rothschild-Mancinelli K."/>
            <person name="Lyhne E.K."/>
            <person name="Kogle M.E."/>
            <person name="Barry K."/>
            <person name="Clum A."/>
            <person name="Na H."/>
            <person name="Ledsgaard L."/>
            <person name="Lin J."/>
            <person name="Lipzen A."/>
            <person name="Kuo A."/>
            <person name="Riley R."/>
            <person name="Mondo S."/>
            <person name="Labutti K."/>
            <person name="Haridas S."/>
            <person name="Pangalinan J."/>
            <person name="Salamov A.A."/>
            <person name="Simmons B.A."/>
            <person name="Magnuson J.K."/>
            <person name="Chen J."/>
            <person name="Drula E."/>
            <person name="Henrissat B."/>
            <person name="Wiebenga A."/>
            <person name="Lubbers R.J."/>
            <person name="Gomes A.C."/>
            <person name="Makela M.R."/>
            <person name="Stajich J."/>
            <person name="Grigoriev I.V."/>
            <person name="Mortensen U.H."/>
            <person name="De Vries R.P."/>
            <person name="Baker S.E."/>
            <person name="Andersen M.R."/>
        </authorList>
    </citation>
    <scope>NUCLEOTIDE SEQUENCE [LARGE SCALE GENOMIC DNA]</scope>
    <source>
        <strain evidence="1 2">CBS 588.65</strain>
    </source>
</reference>
<dbReference type="InterPro" id="IPR032675">
    <property type="entry name" value="LRR_dom_sf"/>
</dbReference>
<accession>A0ABR4GSF8</accession>
<dbReference type="EMBL" id="JBFXLT010000216">
    <property type="protein sequence ID" value="KAL2802010.1"/>
    <property type="molecule type" value="Genomic_DNA"/>
</dbReference>
<proteinExistence type="predicted"/>
<protein>
    <recommendedName>
        <fullName evidence="3">F-box domain-containing protein</fullName>
    </recommendedName>
</protein>
<dbReference type="Proteomes" id="UP001610334">
    <property type="component" value="Unassembled WGS sequence"/>
</dbReference>
<evidence type="ECO:0000313" key="2">
    <source>
        <dbReference type="Proteomes" id="UP001610334"/>
    </source>
</evidence>
<keyword evidence="2" id="KW-1185">Reference proteome</keyword>
<evidence type="ECO:0008006" key="3">
    <source>
        <dbReference type="Google" id="ProtNLM"/>
    </source>
</evidence>